<reference evidence="2" key="2">
    <citation type="journal article" date="2021" name="PeerJ">
        <title>Extensive microbial diversity within the chicken gut microbiome revealed by metagenomics and culture.</title>
        <authorList>
            <person name="Gilroy R."/>
            <person name="Ravi A."/>
            <person name="Getino M."/>
            <person name="Pursley I."/>
            <person name="Horton D.L."/>
            <person name="Alikhan N.F."/>
            <person name="Baker D."/>
            <person name="Gharbi K."/>
            <person name="Hall N."/>
            <person name="Watson M."/>
            <person name="Adriaenssens E.M."/>
            <person name="Foster-Nyarko E."/>
            <person name="Jarju S."/>
            <person name="Secka A."/>
            <person name="Antonio M."/>
            <person name="Oren A."/>
            <person name="Chaudhuri R.R."/>
            <person name="La Ragione R."/>
            <person name="Hildebrand F."/>
            <person name="Pallen M.J."/>
        </authorList>
    </citation>
    <scope>NUCLEOTIDE SEQUENCE</scope>
    <source>
        <strain evidence="2">G3-4614</strain>
    </source>
</reference>
<dbReference type="Pfam" id="PF01909">
    <property type="entry name" value="NTP_transf_2"/>
    <property type="match status" value="1"/>
</dbReference>
<name>A0A9D9H6J0_9BACT</name>
<evidence type="ECO:0000313" key="3">
    <source>
        <dbReference type="Proteomes" id="UP000823636"/>
    </source>
</evidence>
<proteinExistence type="predicted"/>
<protein>
    <submittedName>
        <fullName evidence="2">Nucleotidyltransferase domain-containing protein</fullName>
    </submittedName>
</protein>
<gene>
    <name evidence="2" type="ORF">IAC54_02250</name>
</gene>
<feature type="domain" description="Polymerase nucleotidyl transferase" evidence="1">
    <location>
        <begin position="28"/>
        <end position="71"/>
    </location>
</feature>
<reference evidence="2" key="1">
    <citation type="submission" date="2020-10" db="EMBL/GenBank/DDBJ databases">
        <authorList>
            <person name="Gilroy R."/>
        </authorList>
    </citation>
    <scope>NUCLEOTIDE SEQUENCE</scope>
    <source>
        <strain evidence="2">G3-4614</strain>
    </source>
</reference>
<dbReference type="Proteomes" id="UP000823636">
    <property type="component" value="Unassembled WGS sequence"/>
</dbReference>
<dbReference type="InterPro" id="IPR002934">
    <property type="entry name" value="Polymerase_NTP_transf_dom"/>
</dbReference>
<dbReference type="EMBL" id="JADIMW010000022">
    <property type="protein sequence ID" value="MBO8437704.1"/>
    <property type="molecule type" value="Genomic_DNA"/>
</dbReference>
<dbReference type="AlphaFoldDB" id="A0A9D9H6J0"/>
<organism evidence="2 3">
    <name type="scientific">Candidatus Caccoplasma merdipullorum</name>
    <dbReference type="NCBI Taxonomy" id="2840718"/>
    <lineage>
        <taxon>Bacteria</taxon>
        <taxon>Pseudomonadati</taxon>
        <taxon>Bacteroidota</taxon>
        <taxon>Bacteroidia</taxon>
        <taxon>Bacteroidales</taxon>
        <taxon>Bacteroidaceae</taxon>
        <taxon>Bacteroidaceae incertae sedis</taxon>
        <taxon>Candidatus Caccoplasma</taxon>
    </lineage>
</organism>
<evidence type="ECO:0000259" key="1">
    <source>
        <dbReference type="Pfam" id="PF01909"/>
    </source>
</evidence>
<accession>A0A9D9H6J0</accession>
<sequence length="196" mass="22532">MEKILDIALENQKRAYEVIDELRIVDIWRSIGADAHLVGSLKTGLLMKHKDIDFHIYSPQVSVSESFAAISRIAENSHITRIEYGNLLQTEEQCIEWHLFYCGENVDDLWQIDMIHIVKGSLYDGYFEKVAERISKVLTPETRGMILKLKYETPDDTKIMGIEYCRAVLEGGVSSYGELTEWRKCNPVSGIESWMP</sequence>
<evidence type="ECO:0000313" key="2">
    <source>
        <dbReference type="EMBL" id="MBO8437704.1"/>
    </source>
</evidence>
<comment type="caution">
    <text evidence="2">The sequence shown here is derived from an EMBL/GenBank/DDBJ whole genome shotgun (WGS) entry which is preliminary data.</text>
</comment>
<dbReference type="GO" id="GO:0016779">
    <property type="term" value="F:nucleotidyltransferase activity"/>
    <property type="evidence" value="ECO:0007669"/>
    <property type="project" value="InterPro"/>
</dbReference>